<dbReference type="PANTHER" id="PTHR15141:SF76">
    <property type="entry name" value="TRANSCRIPTION ELONGATION FACTOR B POLYPEPTIDE 3"/>
    <property type="match status" value="1"/>
</dbReference>
<proteinExistence type="predicted"/>
<evidence type="ECO:0000313" key="2">
    <source>
        <dbReference type="EMBL" id="EEQ32033.1"/>
    </source>
</evidence>
<dbReference type="VEuPathDB" id="FungiDB:MCYG_04852"/>
<dbReference type="EMBL" id="DS995704">
    <property type="protein sequence ID" value="EEQ32033.1"/>
    <property type="molecule type" value="Genomic_DNA"/>
</dbReference>
<dbReference type="PANTHER" id="PTHR15141">
    <property type="entry name" value="TRANSCRIPTION ELONGATION FACTOR B POLYPEPTIDE 3"/>
    <property type="match status" value="1"/>
</dbReference>
<dbReference type="InterPro" id="IPR010684">
    <property type="entry name" value="RNA_pol_II_trans_fac_SIII_A"/>
</dbReference>
<dbReference type="OMA" id="MARRMCV"/>
<dbReference type="OrthoDB" id="21513at2759"/>
<dbReference type="Proteomes" id="UP000002035">
    <property type="component" value="Unassembled WGS sequence"/>
</dbReference>
<dbReference type="GO" id="GO:0006368">
    <property type="term" value="P:transcription elongation by RNA polymerase II"/>
    <property type="evidence" value="ECO:0007669"/>
    <property type="project" value="InterPro"/>
</dbReference>
<dbReference type="AlphaFoldDB" id="C5FQ80"/>
<protein>
    <recommendedName>
        <fullName evidence="4">RNA polymerase II transcription factor SIII subunit A</fullName>
    </recommendedName>
</protein>
<reference evidence="3" key="1">
    <citation type="journal article" date="2012" name="MBio">
        <title>Comparative genome analysis of Trichophyton rubrum and related dermatophytes reveals candidate genes involved in infection.</title>
        <authorList>
            <person name="Martinez D.A."/>
            <person name="Oliver B.G."/>
            <person name="Graeser Y."/>
            <person name="Goldberg J.M."/>
            <person name="Li W."/>
            <person name="Martinez-Rossi N.M."/>
            <person name="Monod M."/>
            <person name="Shelest E."/>
            <person name="Barton R.C."/>
            <person name="Birch E."/>
            <person name="Brakhage A.A."/>
            <person name="Chen Z."/>
            <person name="Gurr S.J."/>
            <person name="Heiman D."/>
            <person name="Heitman J."/>
            <person name="Kosti I."/>
            <person name="Rossi A."/>
            <person name="Saif S."/>
            <person name="Samalova M."/>
            <person name="Saunders C.W."/>
            <person name="Shea T."/>
            <person name="Summerbell R.C."/>
            <person name="Xu J."/>
            <person name="Young S."/>
            <person name="Zeng Q."/>
            <person name="Birren B.W."/>
            <person name="Cuomo C.A."/>
            <person name="White T.C."/>
        </authorList>
    </citation>
    <scope>NUCLEOTIDE SEQUENCE [LARGE SCALE GENOMIC DNA]</scope>
    <source>
        <strain evidence="3">ATCC MYA-4605 / CBS 113480</strain>
    </source>
</reference>
<feature type="compositionally biased region" description="Low complexity" evidence="1">
    <location>
        <begin position="194"/>
        <end position="209"/>
    </location>
</feature>
<evidence type="ECO:0008006" key="4">
    <source>
        <dbReference type="Google" id="ProtNLM"/>
    </source>
</evidence>
<evidence type="ECO:0000313" key="3">
    <source>
        <dbReference type="Proteomes" id="UP000002035"/>
    </source>
</evidence>
<accession>C5FQ80</accession>
<feature type="compositionally biased region" description="Basic and acidic residues" evidence="1">
    <location>
        <begin position="336"/>
        <end position="345"/>
    </location>
</feature>
<dbReference type="GeneID" id="9226129"/>
<dbReference type="RefSeq" id="XP_002847115.1">
    <property type="nucleotide sequence ID" value="XM_002847069.1"/>
</dbReference>
<feature type="region of interest" description="Disordered" evidence="1">
    <location>
        <begin position="310"/>
        <end position="382"/>
    </location>
</feature>
<dbReference type="GO" id="GO:0070449">
    <property type="term" value="C:elongin complex"/>
    <property type="evidence" value="ECO:0007669"/>
    <property type="project" value="InterPro"/>
</dbReference>
<name>C5FQ80_ARTOC</name>
<dbReference type="STRING" id="554155.C5FQ80"/>
<dbReference type="HOGENOM" id="CLU_048904_0_0_1"/>
<organism evidence="2 3">
    <name type="scientific">Arthroderma otae (strain ATCC MYA-4605 / CBS 113480)</name>
    <name type="common">Microsporum canis</name>
    <dbReference type="NCBI Taxonomy" id="554155"/>
    <lineage>
        <taxon>Eukaryota</taxon>
        <taxon>Fungi</taxon>
        <taxon>Dikarya</taxon>
        <taxon>Ascomycota</taxon>
        <taxon>Pezizomycotina</taxon>
        <taxon>Eurotiomycetes</taxon>
        <taxon>Eurotiomycetidae</taxon>
        <taxon>Onygenales</taxon>
        <taxon>Arthrodermataceae</taxon>
        <taxon>Microsporum</taxon>
    </lineage>
</organism>
<dbReference type="eggNOG" id="ENOG502SF7P">
    <property type="taxonomic scope" value="Eukaryota"/>
</dbReference>
<feature type="compositionally biased region" description="Polar residues" evidence="1">
    <location>
        <begin position="164"/>
        <end position="177"/>
    </location>
</feature>
<feature type="region of interest" description="Disordered" evidence="1">
    <location>
        <begin position="161"/>
        <end position="237"/>
    </location>
</feature>
<sequence>MVSSSHQNIGAPSLLLMARRMCVKVVRDVGLARYDVIRPILQKIENPQQLHELEQRSPHLLEHDAELWIEFIKRDIYFWESLDLSETPESWYSFYTTLREKAAKKVDEDAERMRRALQGLDKEKSKHTPKIVDIKKMRLPREKPTSVQRYAHHDRIMGGITPTFALNTKNSDSNNSKPWEDNSRWKLVPPKLPSRPSSGASSGSRKSALPAAVKRNPKLSTPTHQLNSMASRVSKAPKSFIEDHKPVNPIKRSIRPALRTSSPIIPSSPLKYTAAPLTAAGISNTASRRAPIAQSIFLPPKTRVTRSIEIPKSNFRPTTTTQVDSCTDTPHLIIPNDDREHDTRLQDGGTTSSRPNLENKRHAERGSPSTSFDHKQKRLKVA</sequence>
<dbReference type="InterPro" id="IPR051870">
    <property type="entry name" value="Elongin-A_domain"/>
</dbReference>
<gene>
    <name evidence="2" type="ORF">MCYG_04852</name>
</gene>
<feature type="compositionally biased region" description="Polar residues" evidence="1">
    <location>
        <begin position="218"/>
        <end position="231"/>
    </location>
</feature>
<keyword evidence="3" id="KW-1185">Reference proteome</keyword>
<dbReference type="Gene3D" id="6.10.250.3180">
    <property type="match status" value="1"/>
</dbReference>
<dbReference type="Pfam" id="PF06881">
    <property type="entry name" value="Elongin_A"/>
    <property type="match status" value="1"/>
</dbReference>
<feature type="compositionally biased region" description="Low complexity" evidence="1">
    <location>
        <begin position="318"/>
        <end position="329"/>
    </location>
</feature>
<evidence type="ECO:0000256" key="1">
    <source>
        <dbReference type="SAM" id="MobiDB-lite"/>
    </source>
</evidence>